<dbReference type="CDD" id="cd00038">
    <property type="entry name" value="CAP_ED"/>
    <property type="match status" value="1"/>
</dbReference>
<dbReference type="RefSeq" id="WP_091143778.1">
    <property type="nucleotide sequence ID" value="NZ_FNAI01000001.1"/>
</dbReference>
<gene>
    <name evidence="2" type="ORF">SAMN05216464_101526</name>
</gene>
<evidence type="ECO:0000259" key="1">
    <source>
        <dbReference type="Pfam" id="PF00027"/>
    </source>
</evidence>
<dbReference type="EMBL" id="FNAI01000001">
    <property type="protein sequence ID" value="SDD36140.1"/>
    <property type="molecule type" value="Genomic_DNA"/>
</dbReference>
<keyword evidence="2" id="KW-0418">Kinase</keyword>
<name>A0A1G6U414_9SPHI</name>
<evidence type="ECO:0000313" key="3">
    <source>
        <dbReference type="Proteomes" id="UP000199072"/>
    </source>
</evidence>
<organism evidence="2 3">
    <name type="scientific">Mucilaginibacter pineti</name>
    <dbReference type="NCBI Taxonomy" id="1391627"/>
    <lineage>
        <taxon>Bacteria</taxon>
        <taxon>Pseudomonadati</taxon>
        <taxon>Bacteroidota</taxon>
        <taxon>Sphingobacteriia</taxon>
        <taxon>Sphingobacteriales</taxon>
        <taxon>Sphingobacteriaceae</taxon>
        <taxon>Mucilaginibacter</taxon>
    </lineage>
</organism>
<dbReference type="OrthoDB" id="1092431at2"/>
<dbReference type="Proteomes" id="UP000199072">
    <property type="component" value="Unassembled WGS sequence"/>
</dbReference>
<dbReference type="STRING" id="1391627.SAMN05216464_101526"/>
<dbReference type="Pfam" id="PF00027">
    <property type="entry name" value="cNMP_binding"/>
    <property type="match status" value="1"/>
</dbReference>
<dbReference type="Gene3D" id="2.60.120.10">
    <property type="entry name" value="Jelly Rolls"/>
    <property type="match status" value="1"/>
</dbReference>
<keyword evidence="3" id="KW-1185">Reference proteome</keyword>
<dbReference type="InterPro" id="IPR000595">
    <property type="entry name" value="cNMP-bd_dom"/>
</dbReference>
<accession>A0A1G6U414</accession>
<dbReference type="AlphaFoldDB" id="A0A1G6U414"/>
<sequence length="193" mass="22836">MEQNNSHHQLEQHIASIVHLTAEQMSLVLGHFKPLHAKRNQILLSAGDHSQYINFVYKGCLRIFFIRDDGQEVTRYFAFENEFATSLASFLTGKASLEYTQAMEPTDILRIHRRDFYYLLELIPVWEKFFRSYLESAYITNLDIYQREVTKDAVERYKELLIKNPRIVQRLPNKVVASYLNMSPETLSRMKRK</sequence>
<reference evidence="2 3" key="1">
    <citation type="submission" date="2016-10" db="EMBL/GenBank/DDBJ databases">
        <authorList>
            <person name="de Groot N.N."/>
        </authorList>
    </citation>
    <scope>NUCLEOTIDE SEQUENCE [LARGE SCALE GENOMIC DNA]</scope>
    <source>
        <strain evidence="2 3">47C3B</strain>
    </source>
</reference>
<protein>
    <submittedName>
        <fullName evidence="2">cAMP-binding domain of CRP or a regulatory subunit of cAMP-dependent protein kinases</fullName>
    </submittedName>
</protein>
<dbReference type="GO" id="GO:0016301">
    <property type="term" value="F:kinase activity"/>
    <property type="evidence" value="ECO:0007669"/>
    <property type="project" value="UniProtKB-KW"/>
</dbReference>
<dbReference type="InterPro" id="IPR018490">
    <property type="entry name" value="cNMP-bd_dom_sf"/>
</dbReference>
<evidence type="ECO:0000313" key="2">
    <source>
        <dbReference type="EMBL" id="SDD36140.1"/>
    </source>
</evidence>
<feature type="domain" description="Cyclic nucleotide-binding" evidence="1">
    <location>
        <begin position="36"/>
        <end position="121"/>
    </location>
</feature>
<dbReference type="InterPro" id="IPR014710">
    <property type="entry name" value="RmlC-like_jellyroll"/>
</dbReference>
<proteinExistence type="predicted"/>
<dbReference type="SUPFAM" id="SSF51206">
    <property type="entry name" value="cAMP-binding domain-like"/>
    <property type="match status" value="1"/>
</dbReference>
<keyword evidence="2" id="KW-0808">Transferase</keyword>